<gene>
    <name evidence="1" type="ORF">DSM106972_074230</name>
</gene>
<sequence>MRLLEAITRISSYTDNPEYQRVLRHHADMILQDSRDGLSQEQDLKNVQKRYQALIKSL</sequence>
<reference evidence="1" key="2">
    <citation type="journal article" date="2019" name="Genome Biol. Evol.">
        <title>Day and night: Metabolic profiles and evolutionary relationships of six axenic non-marine cyanobacteria.</title>
        <authorList>
            <person name="Will S.E."/>
            <person name="Henke P."/>
            <person name="Boedeker C."/>
            <person name="Huang S."/>
            <person name="Brinkmann H."/>
            <person name="Rohde M."/>
            <person name="Jarek M."/>
            <person name="Friedl T."/>
            <person name="Seufert S."/>
            <person name="Schumacher M."/>
            <person name="Overmann J."/>
            <person name="Neumann-Schaal M."/>
            <person name="Petersen J."/>
        </authorList>
    </citation>
    <scope>NUCLEOTIDE SEQUENCE [LARGE SCALE GENOMIC DNA]</scope>
    <source>
        <strain evidence="1">PCC 7102</strain>
    </source>
</reference>
<dbReference type="Proteomes" id="UP000271624">
    <property type="component" value="Unassembled WGS sequence"/>
</dbReference>
<organism evidence="1 2">
    <name type="scientific">Dulcicalothrix desertica PCC 7102</name>
    <dbReference type="NCBI Taxonomy" id="232991"/>
    <lineage>
        <taxon>Bacteria</taxon>
        <taxon>Bacillati</taxon>
        <taxon>Cyanobacteriota</taxon>
        <taxon>Cyanophyceae</taxon>
        <taxon>Nostocales</taxon>
        <taxon>Calotrichaceae</taxon>
        <taxon>Dulcicalothrix</taxon>
    </lineage>
</organism>
<comment type="caution">
    <text evidence="1">The sequence shown here is derived from an EMBL/GenBank/DDBJ whole genome shotgun (WGS) entry which is preliminary data.</text>
</comment>
<evidence type="ECO:0000313" key="2">
    <source>
        <dbReference type="Proteomes" id="UP000271624"/>
    </source>
</evidence>
<accession>A0A433V3H3</accession>
<evidence type="ECO:0000313" key="1">
    <source>
        <dbReference type="EMBL" id="RUT00652.1"/>
    </source>
</evidence>
<dbReference type="RefSeq" id="WP_186538487.1">
    <property type="nucleotide sequence ID" value="NZ_RSCL01000023.1"/>
</dbReference>
<dbReference type="EMBL" id="RSCL01000023">
    <property type="protein sequence ID" value="RUT00652.1"/>
    <property type="molecule type" value="Genomic_DNA"/>
</dbReference>
<name>A0A433V3H3_9CYAN</name>
<keyword evidence="2" id="KW-1185">Reference proteome</keyword>
<dbReference type="AlphaFoldDB" id="A0A433V3H3"/>
<protein>
    <submittedName>
        <fullName evidence="1">Uncharacterized protein</fullName>
    </submittedName>
</protein>
<reference evidence="1" key="1">
    <citation type="submission" date="2018-12" db="EMBL/GenBank/DDBJ databases">
        <authorList>
            <person name="Will S."/>
            <person name="Neumann-Schaal M."/>
            <person name="Henke P."/>
        </authorList>
    </citation>
    <scope>NUCLEOTIDE SEQUENCE</scope>
    <source>
        <strain evidence="1">PCC 7102</strain>
    </source>
</reference>
<proteinExistence type="predicted"/>